<evidence type="ECO:0000313" key="1">
    <source>
        <dbReference type="EMBL" id="CAD8126949.1"/>
    </source>
</evidence>
<protein>
    <submittedName>
        <fullName evidence="1">Uncharacterized protein</fullName>
    </submittedName>
</protein>
<dbReference type="EMBL" id="CAJJDN010000171">
    <property type="protein sequence ID" value="CAD8126949.1"/>
    <property type="molecule type" value="Genomic_DNA"/>
</dbReference>
<accession>A0A8S1RJ15</accession>
<proteinExistence type="predicted"/>
<keyword evidence="2" id="KW-1185">Reference proteome</keyword>
<reference evidence="1" key="1">
    <citation type="submission" date="2021-01" db="EMBL/GenBank/DDBJ databases">
        <authorList>
            <consortium name="Genoscope - CEA"/>
            <person name="William W."/>
        </authorList>
    </citation>
    <scope>NUCLEOTIDE SEQUENCE</scope>
</reference>
<dbReference type="AlphaFoldDB" id="A0A8S1RJ15"/>
<dbReference type="Proteomes" id="UP000692954">
    <property type="component" value="Unassembled WGS sequence"/>
</dbReference>
<comment type="caution">
    <text evidence="1">The sequence shown here is derived from an EMBL/GenBank/DDBJ whole genome shotgun (WGS) entry which is preliminary data.</text>
</comment>
<evidence type="ECO:0000313" key="2">
    <source>
        <dbReference type="Proteomes" id="UP000692954"/>
    </source>
</evidence>
<sequence>MLNQCGWNLLEKPIIFNIGANTTELSLADLPPKARKVKLYVYYHFGYCVSTHKTTTWSLYTKVDIIKIAGTPYQQQASNDNTQTGTFMLDERKIIEVSRNGDFPSGNFQFLVEVLAYK</sequence>
<organism evidence="1 2">
    <name type="scientific">Paramecium sonneborni</name>
    <dbReference type="NCBI Taxonomy" id="65129"/>
    <lineage>
        <taxon>Eukaryota</taxon>
        <taxon>Sar</taxon>
        <taxon>Alveolata</taxon>
        <taxon>Ciliophora</taxon>
        <taxon>Intramacronucleata</taxon>
        <taxon>Oligohymenophorea</taxon>
        <taxon>Peniculida</taxon>
        <taxon>Parameciidae</taxon>
        <taxon>Paramecium</taxon>
    </lineage>
</organism>
<name>A0A8S1RJ15_9CILI</name>
<gene>
    <name evidence="1" type="ORF">PSON_ATCC_30995.1.T1710129</name>
</gene>